<dbReference type="AlphaFoldDB" id="A0A443SCT0"/>
<keyword evidence="7 11" id="KW-1133">Transmembrane helix</keyword>
<evidence type="ECO:0000256" key="6">
    <source>
        <dbReference type="ARBA" id="ARBA00022847"/>
    </source>
</evidence>
<feature type="transmembrane region" description="Helical" evidence="11">
    <location>
        <begin position="171"/>
        <end position="191"/>
    </location>
</feature>
<evidence type="ECO:0000256" key="7">
    <source>
        <dbReference type="ARBA" id="ARBA00022989"/>
    </source>
</evidence>
<dbReference type="FunFam" id="1.20.1280.290:FF:000016">
    <property type="entry name" value="Cystinosin homolog"/>
    <property type="match status" value="1"/>
</dbReference>
<feature type="transmembrane region" description="Helical" evidence="11">
    <location>
        <begin position="227"/>
        <end position="246"/>
    </location>
</feature>
<dbReference type="OrthoDB" id="75720at2759"/>
<dbReference type="Pfam" id="PF04193">
    <property type="entry name" value="PQ-loop"/>
    <property type="match status" value="2"/>
</dbReference>
<feature type="transmembrane region" description="Helical" evidence="11">
    <location>
        <begin position="267"/>
        <end position="288"/>
    </location>
</feature>
<keyword evidence="5" id="KW-0677">Repeat</keyword>
<accession>A0A443SCT0</accession>
<dbReference type="NCBIfam" id="TIGR00951">
    <property type="entry name" value="2A43"/>
    <property type="match status" value="1"/>
</dbReference>
<reference evidence="12 13" key="1">
    <citation type="journal article" date="2018" name="Gigascience">
        <title>Genomes of trombidid mites reveal novel predicted allergens and laterally-transferred genes associated with secondary metabolism.</title>
        <authorList>
            <person name="Dong X."/>
            <person name="Chaisiri K."/>
            <person name="Xia D."/>
            <person name="Armstrong S.D."/>
            <person name="Fang Y."/>
            <person name="Donnelly M.J."/>
            <person name="Kadowaki T."/>
            <person name="McGarry J.W."/>
            <person name="Darby A.C."/>
            <person name="Makepeace B.L."/>
        </authorList>
    </citation>
    <scope>NUCLEOTIDE SEQUENCE [LARGE SCALE GENOMIC DNA]</scope>
    <source>
        <strain evidence="12">UoL-UT</strain>
    </source>
</reference>
<protein>
    <submittedName>
        <fullName evidence="12">Cystinosin-like protein</fullName>
    </submittedName>
</protein>
<dbReference type="Proteomes" id="UP000288716">
    <property type="component" value="Unassembled WGS sequence"/>
</dbReference>
<dbReference type="VEuPathDB" id="VectorBase:LDEU006708"/>
<evidence type="ECO:0000313" key="12">
    <source>
        <dbReference type="EMBL" id="RWS25332.1"/>
    </source>
</evidence>
<keyword evidence="4 11" id="KW-0812">Transmembrane</keyword>
<organism evidence="12 13">
    <name type="scientific">Leptotrombidium deliense</name>
    <dbReference type="NCBI Taxonomy" id="299467"/>
    <lineage>
        <taxon>Eukaryota</taxon>
        <taxon>Metazoa</taxon>
        <taxon>Ecdysozoa</taxon>
        <taxon>Arthropoda</taxon>
        <taxon>Chelicerata</taxon>
        <taxon>Arachnida</taxon>
        <taxon>Acari</taxon>
        <taxon>Acariformes</taxon>
        <taxon>Trombidiformes</taxon>
        <taxon>Prostigmata</taxon>
        <taxon>Anystina</taxon>
        <taxon>Parasitengona</taxon>
        <taxon>Trombiculoidea</taxon>
        <taxon>Trombiculidae</taxon>
        <taxon>Leptotrombidium</taxon>
    </lineage>
</organism>
<evidence type="ECO:0000256" key="5">
    <source>
        <dbReference type="ARBA" id="ARBA00022737"/>
    </source>
</evidence>
<keyword evidence="8 11" id="KW-0472">Membrane</keyword>
<dbReference type="EMBL" id="NCKV01003823">
    <property type="protein sequence ID" value="RWS25332.1"/>
    <property type="molecule type" value="Genomic_DNA"/>
</dbReference>
<dbReference type="Gene3D" id="1.20.1280.290">
    <property type="match status" value="1"/>
</dbReference>
<evidence type="ECO:0000256" key="2">
    <source>
        <dbReference type="ARBA" id="ARBA00006855"/>
    </source>
</evidence>
<dbReference type="GO" id="GO:0015184">
    <property type="term" value="F:L-cystine transmembrane transporter activity"/>
    <property type="evidence" value="ECO:0007669"/>
    <property type="project" value="TreeGrafter"/>
</dbReference>
<dbReference type="PANTHER" id="PTHR13131:SF5">
    <property type="entry name" value="CYSTINOSIN"/>
    <property type="match status" value="1"/>
</dbReference>
<keyword evidence="6" id="KW-0769">Symport</keyword>
<comment type="subcellular location">
    <subcellularLocation>
        <location evidence="1">Lysosome membrane</location>
        <topology evidence="1">Multi-pass membrane protein</topology>
    </subcellularLocation>
</comment>
<evidence type="ECO:0000256" key="9">
    <source>
        <dbReference type="ARBA" id="ARBA00023228"/>
    </source>
</evidence>
<keyword evidence="9" id="KW-0458">Lysosome</keyword>
<evidence type="ECO:0000256" key="11">
    <source>
        <dbReference type="SAM" id="Phobius"/>
    </source>
</evidence>
<dbReference type="GO" id="GO:0005765">
    <property type="term" value="C:lysosomal membrane"/>
    <property type="evidence" value="ECO:0007669"/>
    <property type="project" value="UniProtKB-SubCell"/>
</dbReference>
<dbReference type="InterPro" id="IPR006603">
    <property type="entry name" value="PQ-loop_rpt"/>
</dbReference>
<evidence type="ECO:0000256" key="1">
    <source>
        <dbReference type="ARBA" id="ARBA00004155"/>
    </source>
</evidence>
<evidence type="ECO:0000256" key="10">
    <source>
        <dbReference type="ARBA" id="ARBA00048473"/>
    </source>
</evidence>
<feature type="transmembrane region" description="Helical" evidence="11">
    <location>
        <begin position="88"/>
        <end position="108"/>
    </location>
</feature>
<comment type="similarity">
    <text evidence="2">Belongs to the cystinosin family.</text>
</comment>
<feature type="transmembrane region" description="Helical" evidence="11">
    <location>
        <begin position="128"/>
        <end position="151"/>
    </location>
</feature>
<comment type="catalytic activity">
    <reaction evidence="10">
        <text>L-cystine(out) + H(+)(out) = L-cystine(in) + H(+)(in)</text>
        <dbReference type="Rhea" id="RHEA:66172"/>
        <dbReference type="ChEBI" id="CHEBI:15378"/>
        <dbReference type="ChEBI" id="CHEBI:35491"/>
    </reaction>
    <physiologicalReaction direction="left-to-right" evidence="10">
        <dbReference type="Rhea" id="RHEA:66173"/>
    </physiologicalReaction>
</comment>
<dbReference type="PANTHER" id="PTHR13131">
    <property type="entry name" value="CYSTINOSIN"/>
    <property type="match status" value="1"/>
</dbReference>
<dbReference type="InterPro" id="IPR005282">
    <property type="entry name" value="LC_transporter"/>
</dbReference>
<dbReference type="GO" id="GO:0015293">
    <property type="term" value="F:symporter activity"/>
    <property type="evidence" value="ECO:0007669"/>
    <property type="project" value="UniProtKB-KW"/>
</dbReference>
<gene>
    <name evidence="12" type="ORF">B4U80_05349</name>
</gene>
<keyword evidence="3" id="KW-0813">Transport</keyword>
<feature type="transmembrane region" description="Helical" evidence="11">
    <location>
        <begin position="198"/>
        <end position="221"/>
    </location>
</feature>
<keyword evidence="13" id="KW-1185">Reference proteome</keyword>
<comment type="caution">
    <text evidence="12">The sequence shown here is derived from an EMBL/GenBank/DDBJ whole genome shotgun (WGS) entry which is preliminary data.</text>
</comment>
<dbReference type="STRING" id="299467.A0A443SCT0"/>
<evidence type="ECO:0000256" key="8">
    <source>
        <dbReference type="ARBA" id="ARBA00023136"/>
    </source>
</evidence>
<evidence type="ECO:0000256" key="3">
    <source>
        <dbReference type="ARBA" id="ARBA00022448"/>
    </source>
</evidence>
<proteinExistence type="inferred from homology"/>
<sequence length="355" mass="40591">MIDVDLFDEPINEETPVRLICKGSKCATIYGCTKCSNFTLYPNSTNAFQVVLKTSAVGVTTWIANTTNKNVDFSSAFRDVSVGFSSRILLLSNIVGWIYFVAWSISFYPQVWTNFSRKSVVGLNFDFLALNLTGFIFYSLFNVCLFFISSFRNEYRVWKPFTQVPVELNDVVFSLHAVLLTSVTICQCFLFDRGGQRVSIIAWLILLCLWSAAGVLLILVLTNLFSQLYFVLYFSYAKLGITVFKYTPQALHNFRRRSTEGWSIGNVLLDFTGGSFSILQMFLLSYNYDDWSNIFGNFTKFGLGMVSIMFDILFIIQHYVLYRNTEESATLIQSKRKNSNETVDIDNNDENRIIS</sequence>
<evidence type="ECO:0000313" key="13">
    <source>
        <dbReference type="Proteomes" id="UP000288716"/>
    </source>
</evidence>
<name>A0A443SCT0_9ACAR</name>
<dbReference type="SMART" id="SM00679">
    <property type="entry name" value="CTNS"/>
    <property type="match status" value="2"/>
</dbReference>
<feature type="transmembrane region" description="Helical" evidence="11">
    <location>
        <begin position="294"/>
        <end position="316"/>
    </location>
</feature>
<evidence type="ECO:0000256" key="4">
    <source>
        <dbReference type="ARBA" id="ARBA00022692"/>
    </source>
</evidence>